<keyword evidence="2" id="KW-0391">Immunity</keyword>
<dbReference type="GO" id="GO:0002376">
    <property type="term" value="P:immune system process"/>
    <property type="evidence" value="ECO:0007669"/>
    <property type="project" value="UniProtKB-KW"/>
</dbReference>
<dbReference type="Gene3D" id="2.60.40.10">
    <property type="entry name" value="Immunoglobulins"/>
    <property type="match status" value="1"/>
</dbReference>
<feature type="domain" description="Immunoglobulin V-set" evidence="4">
    <location>
        <begin position="6"/>
        <end position="86"/>
    </location>
</feature>
<dbReference type="PANTHER" id="PTHR23268">
    <property type="entry name" value="T-CELL RECEPTOR BETA CHAIN"/>
    <property type="match status" value="1"/>
</dbReference>
<keyword evidence="6" id="KW-1185">Reference proteome</keyword>
<evidence type="ECO:0000256" key="1">
    <source>
        <dbReference type="ARBA" id="ARBA00022729"/>
    </source>
</evidence>
<evidence type="ECO:0000256" key="3">
    <source>
        <dbReference type="SAM" id="MobiDB-lite"/>
    </source>
</evidence>
<dbReference type="Pfam" id="PF07686">
    <property type="entry name" value="V-set"/>
    <property type="match status" value="1"/>
</dbReference>
<dbReference type="InParanoid" id="A0A673YVP4"/>
<accession>A0A673YVP4</accession>
<dbReference type="InterPro" id="IPR013106">
    <property type="entry name" value="Ig_V-set"/>
</dbReference>
<name>A0A673YVP4_SALTR</name>
<dbReference type="InterPro" id="IPR013783">
    <property type="entry name" value="Ig-like_fold"/>
</dbReference>
<reference evidence="5" key="1">
    <citation type="submission" date="2025-08" db="UniProtKB">
        <authorList>
            <consortium name="Ensembl"/>
        </authorList>
    </citation>
    <scope>IDENTIFICATION</scope>
</reference>
<dbReference type="GeneTree" id="ENSGT01120000272012"/>
<protein>
    <recommendedName>
        <fullName evidence="4">Immunoglobulin V-set domain-containing protein</fullName>
    </recommendedName>
</protein>
<dbReference type="GO" id="GO:0005886">
    <property type="term" value="C:plasma membrane"/>
    <property type="evidence" value="ECO:0007669"/>
    <property type="project" value="TreeGrafter"/>
</dbReference>
<keyword evidence="1" id="KW-0732">Signal</keyword>
<feature type="region of interest" description="Disordered" evidence="3">
    <location>
        <begin position="83"/>
        <end position="108"/>
    </location>
</feature>
<dbReference type="InterPro" id="IPR050413">
    <property type="entry name" value="TCR_beta_variable"/>
</dbReference>
<evidence type="ECO:0000313" key="6">
    <source>
        <dbReference type="Proteomes" id="UP000472277"/>
    </source>
</evidence>
<dbReference type="InterPro" id="IPR036179">
    <property type="entry name" value="Ig-like_dom_sf"/>
</dbReference>
<proteinExistence type="predicted"/>
<reference evidence="5" key="2">
    <citation type="submission" date="2025-09" db="UniProtKB">
        <authorList>
            <consortium name="Ensembl"/>
        </authorList>
    </citation>
    <scope>IDENTIFICATION</scope>
</reference>
<dbReference type="AlphaFoldDB" id="A0A673YVP4"/>
<dbReference type="SUPFAM" id="SSF48726">
    <property type="entry name" value="Immunoglobulin"/>
    <property type="match status" value="1"/>
</dbReference>
<evidence type="ECO:0000259" key="4">
    <source>
        <dbReference type="Pfam" id="PF07686"/>
    </source>
</evidence>
<evidence type="ECO:0000256" key="2">
    <source>
        <dbReference type="ARBA" id="ARBA00022859"/>
    </source>
</evidence>
<sequence length="108" mass="11850">TDKVHQNPAALYKKQGKSAKMECSHSISGYDRILWYKQSNYREFVFLGYMTAKTGFPEAGFDIEGDANAGGTSTLTINQLTPNSSAVKHHTPGDRVRVHVPGPPQVSL</sequence>
<organism evidence="5 6">
    <name type="scientific">Salmo trutta</name>
    <name type="common">Brown trout</name>
    <dbReference type="NCBI Taxonomy" id="8032"/>
    <lineage>
        <taxon>Eukaryota</taxon>
        <taxon>Metazoa</taxon>
        <taxon>Chordata</taxon>
        <taxon>Craniata</taxon>
        <taxon>Vertebrata</taxon>
        <taxon>Euteleostomi</taxon>
        <taxon>Actinopterygii</taxon>
        <taxon>Neopterygii</taxon>
        <taxon>Teleostei</taxon>
        <taxon>Protacanthopterygii</taxon>
        <taxon>Salmoniformes</taxon>
        <taxon>Salmonidae</taxon>
        <taxon>Salmoninae</taxon>
        <taxon>Salmo</taxon>
    </lineage>
</organism>
<evidence type="ECO:0000313" key="5">
    <source>
        <dbReference type="Ensembl" id="ENSSTUP00000038180.1"/>
    </source>
</evidence>
<dbReference type="Ensembl" id="ENSSTUT00000039912.1">
    <property type="protein sequence ID" value="ENSSTUP00000038180.1"/>
    <property type="gene ID" value="ENSSTUG00000016297.1"/>
</dbReference>
<dbReference type="GO" id="GO:0007166">
    <property type="term" value="P:cell surface receptor signaling pathway"/>
    <property type="evidence" value="ECO:0007669"/>
    <property type="project" value="TreeGrafter"/>
</dbReference>
<dbReference type="Proteomes" id="UP000472277">
    <property type="component" value="Chromosome 25"/>
</dbReference>
<dbReference type="PANTHER" id="PTHR23268:SF102">
    <property type="entry name" value="IMMUNOGLOBULIN V-SET DOMAIN-CONTAINING PROTEIN"/>
    <property type="match status" value="1"/>
</dbReference>